<dbReference type="InterPro" id="IPR015813">
    <property type="entry name" value="Pyrv/PenolPyrv_kinase-like_dom"/>
</dbReference>
<dbReference type="Gene3D" id="3.20.20.60">
    <property type="entry name" value="Phosphoenolpyruvate-binding domains"/>
    <property type="match status" value="1"/>
</dbReference>
<evidence type="ECO:0000313" key="2">
    <source>
        <dbReference type="EMBL" id="WNC72154.1"/>
    </source>
</evidence>
<evidence type="ECO:0000256" key="1">
    <source>
        <dbReference type="ARBA" id="ARBA00022723"/>
    </source>
</evidence>
<dbReference type="CDD" id="cd00377">
    <property type="entry name" value="ICL_PEPM"/>
    <property type="match status" value="1"/>
</dbReference>
<organism evidence="2 3">
    <name type="scientific">Thalassotalea psychrophila</name>
    <dbReference type="NCBI Taxonomy" id="3065647"/>
    <lineage>
        <taxon>Bacteria</taxon>
        <taxon>Pseudomonadati</taxon>
        <taxon>Pseudomonadota</taxon>
        <taxon>Gammaproteobacteria</taxon>
        <taxon>Alteromonadales</taxon>
        <taxon>Colwelliaceae</taxon>
        <taxon>Thalassotalea</taxon>
    </lineage>
</organism>
<dbReference type="PROSITE" id="PS00161">
    <property type="entry name" value="ISOCITRATE_LYASE"/>
    <property type="match status" value="1"/>
</dbReference>
<protein>
    <submittedName>
        <fullName evidence="2">Isocitrate lyase/phosphoenolpyruvate mutase family protein</fullName>
    </submittedName>
</protein>
<evidence type="ECO:0000313" key="3">
    <source>
        <dbReference type="Proteomes" id="UP001258994"/>
    </source>
</evidence>
<dbReference type="SUPFAM" id="SSF51621">
    <property type="entry name" value="Phosphoenolpyruvate/pyruvate domain"/>
    <property type="match status" value="1"/>
</dbReference>
<dbReference type="GO" id="GO:0016829">
    <property type="term" value="F:lyase activity"/>
    <property type="evidence" value="ECO:0007669"/>
    <property type="project" value="UniProtKB-KW"/>
</dbReference>
<dbReference type="RefSeq" id="WP_348391273.1">
    <property type="nucleotide sequence ID" value="NZ_CP134145.1"/>
</dbReference>
<dbReference type="InterPro" id="IPR039556">
    <property type="entry name" value="ICL/PEPM"/>
</dbReference>
<proteinExistence type="predicted"/>
<gene>
    <name evidence="2" type="ORF">RGQ13_18840</name>
</gene>
<dbReference type="Proteomes" id="UP001258994">
    <property type="component" value="Chromosome"/>
</dbReference>
<keyword evidence="1" id="KW-0479">Metal-binding</keyword>
<dbReference type="InterPro" id="IPR018523">
    <property type="entry name" value="Isocitrate_lyase_ph_CS"/>
</dbReference>
<dbReference type="Pfam" id="PF13714">
    <property type="entry name" value="PEP_mutase"/>
    <property type="match status" value="1"/>
</dbReference>
<dbReference type="InterPro" id="IPR040442">
    <property type="entry name" value="Pyrv_kinase-like_dom_sf"/>
</dbReference>
<keyword evidence="2" id="KW-0456">Lyase</keyword>
<dbReference type="EMBL" id="CP134145">
    <property type="protein sequence ID" value="WNC72154.1"/>
    <property type="molecule type" value="Genomic_DNA"/>
</dbReference>
<name>A0ABY9TWQ7_9GAMM</name>
<keyword evidence="3" id="KW-1185">Reference proteome</keyword>
<dbReference type="PANTHER" id="PTHR42905:SF5">
    <property type="entry name" value="CARBOXYVINYL-CARBOXYPHOSPHONATE PHOSPHORYLMUTASE, CHLOROPLASTIC"/>
    <property type="match status" value="1"/>
</dbReference>
<sequence length="288" mass="31327">MHAKTLRQLVNDKEILIAPGGYDGLSASLIQQGGFNAMYLSGASIAYTRFGRPDIGLVSMNEVAETLAVIRERVDFPIIVDGDTGFGNAINTQRTVKLFERMGASAIQLEDQQMPKRCGHLKGKALVSKEEMVGKVKAAVDARSNPDTMIIARTDAIAVEGFDAAVDRAMAYYQAGADLLFIEAPESLEQMQTINEIFEGKVPLLANMVEGGSTPIKDADDLQQMGYSLVIFPGAMVRAYTFMAQEFLGSLKANQNTKQYQDRMLDLGGLNQLLGTDEILANGQKYEG</sequence>
<dbReference type="PANTHER" id="PTHR42905">
    <property type="entry name" value="PHOSPHOENOLPYRUVATE CARBOXYLASE"/>
    <property type="match status" value="1"/>
</dbReference>
<accession>A0ABY9TWQ7</accession>
<reference evidence="3" key="1">
    <citation type="submission" date="2023-09" db="EMBL/GenBank/DDBJ databases">
        <authorList>
            <person name="Li S."/>
            <person name="Li X."/>
            <person name="Zhang C."/>
            <person name="Zhao Z."/>
        </authorList>
    </citation>
    <scope>NUCLEOTIDE SEQUENCE [LARGE SCALE GENOMIC DNA]</scope>
    <source>
        <strain evidence="3">SQ149</strain>
    </source>
</reference>